<evidence type="ECO:0000259" key="13">
    <source>
        <dbReference type="Pfam" id="PF01467"/>
    </source>
</evidence>
<dbReference type="InterPro" id="IPR041723">
    <property type="entry name" value="CCT"/>
</dbReference>
<evidence type="ECO:0000256" key="10">
    <source>
        <dbReference type="ARBA" id="ARBA00024221"/>
    </source>
</evidence>
<dbReference type="CDD" id="cd02174">
    <property type="entry name" value="CCT"/>
    <property type="match status" value="1"/>
</dbReference>
<dbReference type="NCBIfam" id="TIGR00125">
    <property type="entry name" value="cyt_tran_rel"/>
    <property type="match status" value="2"/>
</dbReference>
<dbReference type="Pfam" id="PF01467">
    <property type="entry name" value="CTP_transf_like"/>
    <property type="match status" value="2"/>
</dbReference>
<organism evidence="14 15">
    <name type="scientific">Paramuricea clavata</name>
    <name type="common">Red gorgonian</name>
    <name type="synonym">Violescent sea-whip</name>
    <dbReference type="NCBI Taxonomy" id="317549"/>
    <lineage>
        <taxon>Eukaryota</taxon>
        <taxon>Metazoa</taxon>
        <taxon>Cnidaria</taxon>
        <taxon>Anthozoa</taxon>
        <taxon>Octocorallia</taxon>
        <taxon>Malacalcyonacea</taxon>
        <taxon>Plexauridae</taxon>
        <taxon>Paramuricea</taxon>
    </lineage>
</organism>
<sequence length="370" mass="41789">MASNESVRVWANGCFDVFHFGHANFLRQAKVMGDYLIAGVHGDLDIAKNKAHPVMGENERAKIISAVKWVDEVQTGIPYGDVLKTLNEHACEFCVHGDDIAQDASGCDIYSECKENGMFRECKRTEGISTTSIIDRILLGNAGGHALGWNKTENEMKNECEPSHVDGEAQIPKESESNGSSRPFLEMPEEYYQEKINEFSSKISNPSRKKKMIYTQGVFDLFHSGHVDFLEKCKTSVENGFLVVGILTDEEVHRVYGSYPVTNTYERALALLSCKFVGQVKIGVPYEITSQFVDDLKVEYVCHGRLWELPSDPYKAIREKNIFCQIDSGNDVTTRTIIERIIQSREMYSERNAKKPESQFSRVRLQGNKS</sequence>
<evidence type="ECO:0000256" key="3">
    <source>
        <dbReference type="ARBA" id="ARBA00022516"/>
    </source>
</evidence>
<evidence type="ECO:0000313" key="15">
    <source>
        <dbReference type="Proteomes" id="UP001152795"/>
    </source>
</evidence>
<keyword evidence="7" id="KW-0594">Phospholipid biosynthesis</keyword>
<comment type="similarity">
    <text evidence="2">Belongs to the cytidylyltransferase family.</text>
</comment>
<accession>A0A7D9I129</accession>
<keyword evidence="5 14" id="KW-0548">Nucleotidyltransferase</keyword>
<dbReference type="OrthoDB" id="17102at2759"/>
<reference evidence="14" key="1">
    <citation type="submission" date="2020-04" db="EMBL/GenBank/DDBJ databases">
        <authorList>
            <person name="Alioto T."/>
            <person name="Alioto T."/>
            <person name="Gomez Garrido J."/>
        </authorList>
    </citation>
    <scope>NUCLEOTIDE SEQUENCE</scope>
    <source>
        <strain evidence="14">A484AB</strain>
    </source>
</reference>
<evidence type="ECO:0000256" key="6">
    <source>
        <dbReference type="ARBA" id="ARBA00023098"/>
    </source>
</evidence>
<evidence type="ECO:0000256" key="8">
    <source>
        <dbReference type="ARBA" id="ARBA00023264"/>
    </source>
</evidence>
<dbReference type="EC" id="2.7.7.14" evidence="10"/>
<dbReference type="InterPro" id="IPR014729">
    <property type="entry name" value="Rossmann-like_a/b/a_fold"/>
</dbReference>
<evidence type="ECO:0000256" key="11">
    <source>
        <dbReference type="ARBA" id="ARBA00031473"/>
    </source>
</evidence>
<dbReference type="Proteomes" id="UP001152795">
    <property type="component" value="Unassembled WGS sequence"/>
</dbReference>
<feature type="domain" description="Cytidyltransferase-like" evidence="13">
    <location>
        <begin position="215"/>
        <end position="305"/>
    </location>
</feature>
<keyword evidence="4" id="KW-0808">Transferase</keyword>
<feature type="region of interest" description="Disordered" evidence="12">
    <location>
        <begin position="163"/>
        <end position="183"/>
    </location>
</feature>
<dbReference type="PANTHER" id="PTHR45780">
    <property type="entry name" value="ETHANOLAMINE-PHOSPHATE CYTIDYLYLTRANSFERASE"/>
    <property type="match status" value="1"/>
</dbReference>
<name>A0A7D9I129_PARCT</name>
<dbReference type="PANTHER" id="PTHR45780:SF2">
    <property type="entry name" value="ETHANOLAMINE-PHOSPHATE CYTIDYLYLTRANSFERASE"/>
    <property type="match status" value="1"/>
</dbReference>
<evidence type="ECO:0000313" key="14">
    <source>
        <dbReference type="EMBL" id="CAB3996578.1"/>
    </source>
</evidence>
<comment type="caution">
    <text evidence="14">The sequence shown here is derived from an EMBL/GenBank/DDBJ whole genome shotgun (WGS) entry which is preliminary data.</text>
</comment>
<feature type="compositionally biased region" description="Basic and acidic residues" evidence="12">
    <location>
        <begin position="163"/>
        <end position="176"/>
    </location>
</feature>
<dbReference type="InterPro" id="IPR004821">
    <property type="entry name" value="Cyt_trans-like"/>
</dbReference>
<dbReference type="AlphaFoldDB" id="A0A7D9I129"/>
<keyword evidence="3" id="KW-0444">Lipid biosynthesis</keyword>
<dbReference type="Gene3D" id="3.40.50.620">
    <property type="entry name" value="HUPs"/>
    <property type="match status" value="2"/>
</dbReference>
<dbReference type="SUPFAM" id="SSF52374">
    <property type="entry name" value="Nucleotidylyl transferase"/>
    <property type="match status" value="2"/>
</dbReference>
<evidence type="ECO:0000256" key="7">
    <source>
        <dbReference type="ARBA" id="ARBA00023209"/>
    </source>
</evidence>
<dbReference type="UniPathway" id="UPA00558">
    <property type="reaction ID" value="UER00742"/>
</dbReference>
<dbReference type="GO" id="GO:0004306">
    <property type="term" value="F:ethanolamine-phosphate cytidylyltransferase activity"/>
    <property type="evidence" value="ECO:0007669"/>
    <property type="project" value="UniProtKB-EC"/>
</dbReference>
<dbReference type="InterPro" id="IPR044608">
    <property type="entry name" value="Ect1/PCYT2"/>
</dbReference>
<feature type="domain" description="Cytidyltransferase-like" evidence="13">
    <location>
        <begin position="10"/>
        <end position="136"/>
    </location>
</feature>
<protein>
    <recommendedName>
        <fullName evidence="10">ethanolamine-phosphate cytidylyltransferase</fullName>
        <ecNumber evidence="10">2.7.7.14</ecNumber>
    </recommendedName>
    <alternativeName>
        <fullName evidence="11">CTP:phosphoethanolamine cytidylyltransferase</fullName>
    </alternativeName>
</protein>
<keyword evidence="8" id="KW-1208">Phospholipid metabolism</keyword>
<evidence type="ECO:0000256" key="1">
    <source>
        <dbReference type="ARBA" id="ARBA00005189"/>
    </source>
</evidence>
<comment type="pathway">
    <text evidence="1">Lipid metabolism.</text>
</comment>
<evidence type="ECO:0000256" key="5">
    <source>
        <dbReference type="ARBA" id="ARBA00022695"/>
    </source>
</evidence>
<gene>
    <name evidence="14" type="ORF">PACLA_8A062069</name>
</gene>
<dbReference type="EMBL" id="CACRXK020002899">
    <property type="protein sequence ID" value="CAB3996578.1"/>
    <property type="molecule type" value="Genomic_DNA"/>
</dbReference>
<proteinExistence type="inferred from homology"/>
<evidence type="ECO:0000256" key="9">
    <source>
        <dbReference type="ARBA" id="ARBA00024191"/>
    </source>
</evidence>
<keyword evidence="6" id="KW-0443">Lipid metabolism</keyword>
<evidence type="ECO:0000256" key="4">
    <source>
        <dbReference type="ARBA" id="ARBA00022679"/>
    </source>
</evidence>
<comment type="pathway">
    <text evidence="9">Phospholipid metabolism; phosphatidylethanolamine biosynthesis; phosphatidylethanolamine from ethanolamine: step 2/3.</text>
</comment>
<dbReference type="GO" id="GO:0005737">
    <property type="term" value="C:cytoplasm"/>
    <property type="evidence" value="ECO:0007669"/>
    <property type="project" value="TreeGrafter"/>
</dbReference>
<dbReference type="GO" id="GO:0006646">
    <property type="term" value="P:phosphatidylethanolamine biosynthetic process"/>
    <property type="evidence" value="ECO:0007669"/>
    <property type="project" value="UniProtKB-UniPathway"/>
</dbReference>
<evidence type="ECO:0000256" key="12">
    <source>
        <dbReference type="SAM" id="MobiDB-lite"/>
    </source>
</evidence>
<evidence type="ECO:0000256" key="2">
    <source>
        <dbReference type="ARBA" id="ARBA00010101"/>
    </source>
</evidence>
<keyword evidence="15" id="KW-1185">Reference proteome</keyword>